<keyword evidence="2" id="KW-1185">Reference proteome</keyword>
<evidence type="ECO:0000313" key="2">
    <source>
        <dbReference type="Proteomes" id="UP001108089"/>
    </source>
</evidence>
<dbReference type="Proteomes" id="UP001108089">
    <property type="component" value="Unassembled WGS sequence"/>
</dbReference>
<evidence type="ECO:0000313" key="1">
    <source>
        <dbReference type="EMBL" id="MCF3940623.1"/>
    </source>
</evidence>
<dbReference type="Gene3D" id="3.40.50.450">
    <property type="match status" value="1"/>
</dbReference>
<dbReference type="RefSeq" id="WP_235725368.1">
    <property type="nucleotide sequence ID" value="NZ_JAKGCU010000024.1"/>
</dbReference>
<evidence type="ECO:0008006" key="3">
    <source>
        <dbReference type="Google" id="ProtNLM"/>
    </source>
</evidence>
<name>A0ABS9DS48_9ACTN</name>
<accession>A0ABS9DS48</accession>
<gene>
    <name evidence="1" type="ORF">L1892_19830</name>
</gene>
<protein>
    <recommendedName>
        <fullName evidence="3">Nucleoside 2-deoxyribosyltransferase</fullName>
    </recommendedName>
</protein>
<reference evidence="1" key="1">
    <citation type="submission" date="2022-01" db="EMBL/GenBank/DDBJ databases">
        <title>Gordonia xiamenensis sp. nov., isolated from surface seawater in Xiamen.</title>
        <authorList>
            <person name="He Y.F."/>
        </authorList>
    </citation>
    <scope>NUCLEOTIDE SEQUENCE</scope>
    <source>
        <strain evidence="1">GW1C4-4</strain>
    </source>
</reference>
<organism evidence="1 2">
    <name type="scientific">Gordonia tangerina</name>
    <dbReference type="NCBI Taxonomy" id="2911060"/>
    <lineage>
        <taxon>Bacteria</taxon>
        <taxon>Bacillati</taxon>
        <taxon>Actinomycetota</taxon>
        <taxon>Actinomycetes</taxon>
        <taxon>Mycobacteriales</taxon>
        <taxon>Gordoniaceae</taxon>
        <taxon>Gordonia</taxon>
    </lineage>
</organism>
<proteinExistence type="predicted"/>
<dbReference type="EMBL" id="JAKGCU010000024">
    <property type="protein sequence ID" value="MCF3940623.1"/>
    <property type="molecule type" value="Genomic_DNA"/>
</dbReference>
<sequence>MTTPSDDVTPIEVFVASPIGSPNTPGYTQAKKVLKFIVKKALTEPEWTVTRADDDQAPDSITQKVVGRIIRADLVVVDITDHNPNVFYELAIAHCFKRPVVIIAAQGTTSPFDVVDQTRIDYDLTDPESVDTAQARLLTAAKLALEKPDSLVTPLSTYEAVTATAERLETGDSSEFADVLGTLSDRIGRMETLLELYVKPQPRSRTTRTKVPVRLVGAAGSDIRTPLVDAADAVTRVQGIHDPSRRLDILLPIRAGLDQLVAGDEASREVLDMVKLRVENELETAGEELREKNEGVQ</sequence>
<comment type="caution">
    <text evidence="1">The sequence shown here is derived from an EMBL/GenBank/DDBJ whole genome shotgun (WGS) entry which is preliminary data.</text>
</comment>